<dbReference type="AlphaFoldDB" id="A0A017SJL1"/>
<dbReference type="GeneID" id="63702655"/>
<gene>
    <name evidence="2" type="ORF">EURHEDRAFT_551190</name>
</gene>
<sequence>MVTEAVLILGLLHSSGLKKSTFAKFNAHTLRKLQAAVSQDPEIDLTTQMPIDYTGRLIRMQTSKEVLEISSNGSQRSTKLKEEEIRESLNPSDTVHILFPLSREVLRLVEDISKTAEPLPNCLSQRLFEVMQASEVLWKAPFPLHKMVFKCAADIVVKAVRDIDDYTEYTTLQYLEQHIPDCPAPRPLGCVQMSGISLVFLTHKPSTSLGEVWQVLDSDQKASVRDQLETILTKLRSLPYVDGRPLGGVAGEGCKDARRHLRRSDKPIKTLGEFEDFMFSSSRPGGLVFVELLRQLSPCLSSPPNIVFTHGDLRPDNITVEIVDRNRCVVTGILDWEYSGFYPDYYEAVRCTNCLSSCEDNDWFLFLPDCNSSKRYTHWWLLDQVRETRSM</sequence>
<name>A0A017SJL1_ASPRC</name>
<dbReference type="InterPro" id="IPR051678">
    <property type="entry name" value="AGP_Transferase"/>
</dbReference>
<dbReference type="OrthoDB" id="2906425at2759"/>
<evidence type="ECO:0000313" key="2">
    <source>
        <dbReference type="EMBL" id="EYE97092.1"/>
    </source>
</evidence>
<dbReference type="Pfam" id="PF01636">
    <property type="entry name" value="APH"/>
    <property type="match status" value="1"/>
</dbReference>
<accession>A0A017SJL1</accession>
<reference evidence="3" key="1">
    <citation type="journal article" date="2014" name="Nat. Commun.">
        <title>Genomic adaptations of the halophilic Dead Sea filamentous fungus Eurotium rubrum.</title>
        <authorList>
            <person name="Kis-Papo T."/>
            <person name="Weig A.R."/>
            <person name="Riley R."/>
            <person name="Persoh D."/>
            <person name="Salamov A."/>
            <person name="Sun H."/>
            <person name="Lipzen A."/>
            <person name="Wasser S.P."/>
            <person name="Rambold G."/>
            <person name="Grigoriev I.V."/>
            <person name="Nevo E."/>
        </authorList>
    </citation>
    <scope>NUCLEOTIDE SEQUENCE [LARGE SCALE GENOMIC DNA]</scope>
    <source>
        <strain evidence="3">CBS 135680</strain>
    </source>
</reference>
<dbReference type="Proteomes" id="UP000019804">
    <property type="component" value="Unassembled WGS sequence"/>
</dbReference>
<dbReference type="Gene3D" id="3.90.1200.10">
    <property type="match status" value="1"/>
</dbReference>
<dbReference type="HOGENOM" id="CLU_021768_10_2_1"/>
<feature type="domain" description="Aminoglycoside phosphotransferase" evidence="1">
    <location>
        <begin position="168"/>
        <end position="352"/>
    </location>
</feature>
<proteinExistence type="predicted"/>
<keyword evidence="3" id="KW-1185">Reference proteome</keyword>
<protein>
    <recommendedName>
        <fullName evidence="1">Aminoglycoside phosphotransferase domain-containing protein</fullName>
    </recommendedName>
</protein>
<dbReference type="PANTHER" id="PTHR21310:SF58">
    <property type="entry name" value="AMINOGLYCOSIDE PHOSPHOTRANSFERASE DOMAIN-CONTAINING PROTEIN"/>
    <property type="match status" value="1"/>
</dbReference>
<evidence type="ECO:0000313" key="3">
    <source>
        <dbReference type="Proteomes" id="UP000019804"/>
    </source>
</evidence>
<dbReference type="InterPro" id="IPR002575">
    <property type="entry name" value="Aminoglycoside_PTrfase"/>
</dbReference>
<dbReference type="STRING" id="1388766.A0A017SJL1"/>
<evidence type="ECO:0000259" key="1">
    <source>
        <dbReference type="Pfam" id="PF01636"/>
    </source>
</evidence>
<dbReference type="CDD" id="cd05120">
    <property type="entry name" value="APH_ChoK_like"/>
    <property type="match status" value="1"/>
</dbReference>
<dbReference type="EMBL" id="KK088416">
    <property type="protein sequence ID" value="EYE97092.1"/>
    <property type="molecule type" value="Genomic_DNA"/>
</dbReference>
<dbReference type="SUPFAM" id="SSF56112">
    <property type="entry name" value="Protein kinase-like (PK-like)"/>
    <property type="match status" value="1"/>
</dbReference>
<dbReference type="InterPro" id="IPR011009">
    <property type="entry name" value="Kinase-like_dom_sf"/>
</dbReference>
<organism evidence="2 3">
    <name type="scientific">Aspergillus ruber (strain CBS 135680)</name>
    <dbReference type="NCBI Taxonomy" id="1388766"/>
    <lineage>
        <taxon>Eukaryota</taxon>
        <taxon>Fungi</taxon>
        <taxon>Dikarya</taxon>
        <taxon>Ascomycota</taxon>
        <taxon>Pezizomycotina</taxon>
        <taxon>Eurotiomycetes</taxon>
        <taxon>Eurotiomycetidae</taxon>
        <taxon>Eurotiales</taxon>
        <taxon>Aspergillaceae</taxon>
        <taxon>Aspergillus</taxon>
        <taxon>Aspergillus subgen. Aspergillus</taxon>
    </lineage>
</organism>
<dbReference type="PANTHER" id="PTHR21310">
    <property type="entry name" value="AMINOGLYCOSIDE PHOSPHOTRANSFERASE-RELATED-RELATED"/>
    <property type="match status" value="1"/>
</dbReference>
<dbReference type="RefSeq" id="XP_040640780.1">
    <property type="nucleotide sequence ID" value="XM_040787531.1"/>
</dbReference>